<dbReference type="GO" id="GO:0009279">
    <property type="term" value="C:cell outer membrane"/>
    <property type="evidence" value="ECO:0007669"/>
    <property type="project" value="UniProtKB-SubCell"/>
</dbReference>
<dbReference type="Gene3D" id="1.20.1600.10">
    <property type="entry name" value="Outer membrane efflux proteins (OEP)"/>
    <property type="match status" value="1"/>
</dbReference>
<dbReference type="Pfam" id="PF02321">
    <property type="entry name" value="OEP"/>
    <property type="match status" value="2"/>
</dbReference>
<dbReference type="GO" id="GO:1990281">
    <property type="term" value="C:efflux pump complex"/>
    <property type="evidence" value="ECO:0007669"/>
    <property type="project" value="TreeGrafter"/>
</dbReference>
<comment type="subcellular location">
    <subcellularLocation>
        <location evidence="1">Cell outer membrane</location>
    </subcellularLocation>
</comment>
<comment type="similarity">
    <text evidence="2">Belongs to the outer membrane factor (OMF) (TC 1.B.17) family.</text>
</comment>
<gene>
    <name evidence="9" type="ORF">K8344_05600</name>
</gene>
<keyword evidence="3" id="KW-0813">Transport</keyword>
<dbReference type="GO" id="GO:0015562">
    <property type="term" value="F:efflux transmembrane transporter activity"/>
    <property type="evidence" value="ECO:0007669"/>
    <property type="project" value="InterPro"/>
</dbReference>
<evidence type="ECO:0000256" key="2">
    <source>
        <dbReference type="ARBA" id="ARBA00007613"/>
    </source>
</evidence>
<evidence type="ECO:0000256" key="8">
    <source>
        <dbReference type="SAM" id="Coils"/>
    </source>
</evidence>
<evidence type="ECO:0000313" key="9">
    <source>
        <dbReference type="EMBL" id="MCG2430586.1"/>
    </source>
</evidence>
<keyword evidence="8" id="KW-0175">Coiled coil</keyword>
<dbReference type="GO" id="GO:0015288">
    <property type="term" value="F:porin activity"/>
    <property type="evidence" value="ECO:0007669"/>
    <property type="project" value="TreeGrafter"/>
</dbReference>
<organism evidence="9 10">
    <name type="scientific">Aequorivita xiaoshiensis</name>
    <dbReference type="NCBI Taxonomy" id="2874476"/>
    <lineage>
        <taxon>Bacteria</taxon>
        <taxon>Pseudomonadati</taxon>
        <taxon>Bacteroidota</taxon>
        <taxon>Flavobacteriia</taxon>
        <taxon>Flavobacteriales</taxon>
        <taxon>Flavobacteriaceae</taxon>
        <taxon>Aequorivita</taxon>
    </lineage>
</organism>
<dbReference type="EMBL" id="JAIRBB010000003">
    <property type="protein sequence ID" value="MCG2430586.1"/>
    <property type="molecule type" value="Genomic_DNA"/>
</dbReference>
<evidence type="ECO:0000256" key="3">
    <source>
        <dbReference type="ARBA" id="ARBA00022448"/>
    </source>
</evidence>
<proteinExistence type="inferred from homology"/>
<comment type="caution">
    <text evidence="9">The sequence shown here is derived from an EMBL/GenBank/DDBJ whole genome shotgun (WGS) entry which is preliminary data.</text>
</comment>
<dbReference type="Proteomes" id="UP001139462">
    <property type="component" value="Unassembled WGS sequence"/>
</dbReference>
<accession>A0A9X1R1G8</accession>
<evidence type="ECO:0000256" key="4">
    <source>
        <dbReference type="ARBA" id="ARBA00022452"/>
    </source>
</evidence>
<evidence type="ECO:0000256" key="7">
    <source>
        <dbReference type="ARBA" id="ARBA00023237"/>
    </source>
</evidence>
<dbReference type="PANTHER" id="PTHR30026">
    <property type="entry name" value="OUTER MEMBRANE PROTEIN TOLC"/>
    <property type="match status" value="1"/>
</dbReference>
<name>A0A9X1R1G8_9FLAO</name>
<sequence>MIKRILIVSIILFSFAGFSQEQKEYNFSLEEAILFALDSNYTSINARRDIAKAIKQKWETTAQGLPQISGSATYQNNLKQPVTLLPGELAGGEPGTYMPVTFGTKQNANAVATLNQLIFDGSYLVGLKAAKTFLKYSENYNEKVRLEVRKGVINAYGSVLLSEELVAIFEKNKTNLENNLFETRKIFENGLAEEESVEQLEITLLDIETQLSNAKRSRKIAKQMFNLALGIDVDTPIKLTDDLDKLANANISLELLDNSINFEENVDFKIANNLVQQRFFENRLEMSKALPTLSAFINYGTSANSEDFTFFNGDQKWYQSSVLGVSLNIPIFSSGMRSAATQRTRIALDQAKTDLENTKQEIKLDLTTAQSNYQFAIENYENSKKNLRLAERIENKNQVKFTEGLSTSFDLRQAQTQLYTAQQQYFQSMLDVINEKANLETVLNIPQLRIDSDEIKGKY</sequence>
<dbReference type="InterPro" id="IPR003423">
    <property type="entry name" value="OMP_efflux"/>
</dbReference>
<reference evidence="9" key="1">
    <citation type="submission" date="2021-09" db="EMBL/GenBank/DDBJ databases">
        <title>Genome of Aequorivita sp. strain F64183.</title>
        <authorList>
            <person name="Wang Y."/>
        </authorList>
    </citation>
    <scope>NUCLEOTIDE SEQUENCE</scope>
    <source>
        <strain evidence="9">F64183</strain>
    </source>
</reference>
<evidence type="ECO:0000313" key="10">
    <source>
        <dbReference type="Proteomes" id="UP001139462"/>
    </source>
</evidence>
<evidence type="ECO:0000256" key="1">
    <source>
        <dbReference type="ARBA" id="ARBA00004442"/>
    </source>
</evidence>
<dbReference type="AlphaFoldDB" id="A0A9X1R1G8"/>
<evidence type="ECO:0000256" key="5">
    <source>
        <dbReference type="ARBA" id="ARBA00022692"/>
    </source>
</evidence>
<dbReference type="RefSeq" id="WP_237607771.1">
    <property type="nucleotide sequence ID" value="NZ_JAIRBB010000003.1"/>
</dbReference>
<protein>
    <submittedName>
        <fullName evidence="9">TolC family protein</fullName>
    </submittedName>
</protein>
<keyword evidence="10" id="KW-1185">Reference proteome</keyword>
<keyword evidence="7" id="KW-0998">Cell outer membrane</keyword>
<feature type="coiled-coil region" evidence="8">
    <location>
        <begin position="341"/>
        <end position="372"/>
    </location>
</feature>
<keyword evidence="4" id="KW-1134">Transmembrane beta strand</keyword>
<evidence type="ECO:0000256" key="6">
    <source>
        <dbReference type="ARBA" id="ARBA00023136"/>
    </source>
</evidence>
<dbReference type="SUPFAM" id="SSF56954">
    <property type="entry name" value="Outer membrane efflux proteins (OEP)"/>
    <property type="match status" value="1"/>
</dbReference>
<keyword evidence="6" id="KW-0472">Membrane</keyword>
<dbReference type="PANTHER" id="PTHR30026:SF20">
    <property type="entry name" value="OUTER MEMBRANE PROTEIN TOLC"/>
    <property type="match status" value="1"/>
</dbReference>
<dbReference type="InterPro" id="IPR051906">
    <property type="entry name" value="TolC-like"/>
</dbReference>
<keyword evidence="5" id="KW-0812">Transmembrane</keyword>